<accession>A0A8H5I5R4</accession>
<feature type="compositionally biased region" description="Basic and acidic residues" evidence="1">
    <location>
        <begin position="291"/>
        <end position="303"/>
    </location>
</feature>
<evidence type="ECO:0000256" key="1">
    <source>
        <dbReference type="SAM" id="MobiDB-lite"/>
    </source>
</evidence>
<feature type="compositionally biased region" description="Polar residues" evidence="1">
    <location>
        <begin position="360"/>
        <end position="369"/>
    </location>
</feature>
<feature type="region of interest" description="Disordered" evidence="1">
    <location>
        <begin position="1"/>
        <end position="41"/>
    </location>
</feature>
<comment type="caution">
    <text evidence="2">The sequence shown here is derived from an EMBL/GenBank/DDBJ whole genome shotgun (WGS) entry which is preliminary data.</text>
</comment>
<name>A0A8H5I5R4_9HYPO</name>
<organism evidence="2 3">
    <name type="scientific">Fusarium phyllophilum</name>
    <dbReference type="NCBI Taxonomy" id="47803"/>
    <lineage>
        <taxon>Eukaryota</taxon>
        <taxon>Fungi</taxon>
        <taxon>Dikarya</taxon>
        <taxon>Ascomycota</taxon>
        <taxon>Pezizomycotina</taxon>
        <taxon>Sordariomycetes</taxon>
        <taxon>Hypocreomycetidae</taxon>
        <taxon>Hypocreales</taxon>
        <taxon>Nectriaceae</taxon>
        <taxon>Fusarium</taxon>
        <taxon>Fusarium fujikuroi species complex</taxon>
    </lineage>
</organism>
<sequence>MAKHNKESPDSSPHAPSINKSLIASRKVSPTEAPLPSPPDSAERACASAVALLQVLMGVLRELDSAPLNVDYYKSFPLSWEDFKSTCEVIEVTFRRFDYDPFKGQISIRMTTPIHDSFAGLLNKAVTDKLSRIKNGDNATARFAKSIVPVLTSRNYLDNRKRPALLVLDPEKKEQKSPDLQYCHDMAEYSGLVVEIAYTQPAKQLKKLASAYIRGSMGKIQTVIRFDLNSHKQSTPFRSADRKPLNQDRELELYLHNMTANKSLLEGVHNKSISIPFKDLCAFMNKVEKMQQTHEAEQEHDQIHGIPVKLTEPPSSSPEEQLASADERTFAEQETIQEKKAIKGDHSYPRRTREVDTAEPNVTTCSSSKRPAPTDTGADLHVLKRRPGLK</sequence>
<dbReference type="Proteomes" id="UP000582016">
    <property type="component" value="Unassembled WGS sequence"/>
</dbReference>
<evidence type="ECO:0000313" key="2">
    <source>
        <dbReference type="EMBL" id="KAF5530957.1"/>
    </source>
</evidence>
<protein>
    <submittedName>
        <fullName evidence="2">Uncharacterized protein</fullName>
    </submittedName>
</protein>
<proteinExistence type="predicted"/>
<reference evidence="2 3" key="1">
    <citation type="submission" date="2020-05" db="EMBL/GenBank/DDBJ databases">
        <title>Identification and distribution of gene clusters putatively required for synthesis of sphingolipid metabolism inhibitors in phylogenetically diverse species of the filamentous fungus Fusarium.</title>
        <authorList>
            <person name="Kim H.-S."/>
            <person name="Busman M."/>
            <person name="Brown D.W."/>
            <person name="Divon H."/>
            <person name="Uhlig S."/>
            <person name="Proctor R.H."/>
        </authorList>
    </citation>
    <scope>NUCLEOTIDE SEQUENCE [LARGE SCALE GENOMIC DNA]</scope>
    <source>
        <strain evidence="2 3">NRRL 13617</strain>
    </source>
</reference>
<keyword evidence="3" id="KW-1185">Reference proteome</keyword>
<feature type="region of interest" description="Disordered" evidence="1">
    <location>
        <begin position="291"/>
        <end position="390"/>
    </location>
</feature>
<gene>
    <name evidence="2" type="ORF">FPHYL_13995</name>
</gene>
<feature type="compositionally biased region" description="Basic and acidic residues" evidence="1">
    <location>
        <begin position="325"/>
        <end position="356"/>
    </location>
</feature>
<dbReference type="EMBL" id="JAAOAQ010001031">
    <property type="protein sequence ID" value="KAF5530957.1"/>
    <property type="molecule type" value="Genomic_DNA"/>
</dbReference>
<dbReference type="AlphaFoldDB" id="A0A8H5I5R4"/>
<dbReference type="OrthoDB" id="3485856at2759"/>
<evidence type="ECO:0000313" key="3">
    <source>
        <dbReference type="Proteomes" id="UP000582016"/>
    </source>
</evidence>